<dbReference type="AlphaFoldDB" id="A0A1M7HZQ5"/>
<evidence type="ECO:0000313" key="5">
    <source>
        <dbReference type="Proteomes" id="UP000184069"/>
    </source>
</evidence>
<evidence type="ECO:0000256" key="1">
    <source>
        <dbReference type="SAM" id="Phobius"/>
    </source>
</evidence>
<reference evidence="2 4" key="1">
    <citation type="submission" date="2016-07" db="EMBL/GenBank/DDBJ databases">
        <authorList>
            <person name="Jeong J.-J."/>
            <person name="Kim D.W."/>
            <person name="Sang M.K."/>
            <person name="Choi I.-G."/>
            <person name="Kim K.D."/>
        </authorList>
    </citation>
    <scope>NUCLEOTIDE SEQUENCE [LARGE SCALE GENOMIC DNA]</scope>
    <source>
        <strain evidence="2 4">C-26</strain>
    </source>
</reference>
<keyword evidence="4" id="KW-1185">Reference proteome</keyword>
<feature type="transmembrane region" description="Helical" evidence="1">
    <location>
        <begin position="76"/>
        <end position="97"/>
    </location>
</feature>
<reference evidence="3 5" key="2">
    <citation type="submission" date="2016-11" db="EMBL/GenBank/DDBJ databases">
        <authorList>
            <person name="Jaros S."/>
            <person name="Januszkiewicz K."/>
            <person name="Wedrychowicz H."/>
        </authorList>
    </citation>
    <scope>NUCLEOTIDE SEQUENCE [LARGE SCALE GENOMIC DNA]</scope>
    <source>
        <strain evidence="3 5">DSM 27621</strain>
    </source>
</reference>
<dbReference type="EMBL" id="MAYF01000057">
    <property type="protein sequence ID" value="OCA79725.1"/>
    <property type="molecule type" value="Genomic_DNA"/>
</dbReference>
<dbReference type="RefSeq" id="WP_066692863.1">
    <property type="nucleotide sequence ID" value="NZ_FRBM01000013.1"/>
</dbReference>
<evidence type="ECO:0000313" key="3">
    <source>
        <dbReference type="EMBL" id="SHM33955.1"/>
    </source>
</evidence>
<keyword evidence="1" id="KW-0472">Membrane</keyword>
<dbReference type="EMBL" id="FRBM01000013">
    <property type="protein sequence ID" value="SHM33955.1"/>
    <property type="molecule type" value="Genomic_DNA"/>
</dbReference>
<keyword evidence="1" id="KW-0812">Transmembrane</keyword>
<proteinExistence type="predicted"/>
<feature type="transmembrane region" description="Helical" evidence="1">
    <location>
        <begin position="12"/>
        <end position="31"/>
    </location>
</feature>
<evidence type="ECO:0000313" key="4">
    <source>
        <dbReference type="Proteomes" id="UP000093508"/>
    </source>
</evidence>
<protein>
    <submittedName>
        <fullName evidence="3">Branched-chain amino acid:cation transporter, LIVCS family</fullName>
    </submittedName>
</protein>
<dbReference type="OrthoDB" id="1274611at2"/>
<evidence type="ECO:0000313" key="2">
    <source>
        <dbReference type="EMBL" id="OCA79725.1"/>
    </source>
</evidence>
<organism evidence="3 5">
    <name type="scientific">Chryseobacterium contaminans</name>
    <dbReference type="NCBI Taxonomy" id="1423959"/>
    <lineage>
        <taxon>Bacteria</taxon>
        <taxon>Pseudomonadati</taxon>
        <taxon>Bacteroidota</taxon>
        <taxon>Flavobacteriia</taxon>
        <taxon>Flavobacteriales</taxon>
        <taxon>Weeksellaceae</taxon>
        <taxon>Chryseobacterium group</taxon>
        <taxon>Chryseobacterium</taxon>
    </lineage>
</organism>
<feature type="transmembrane region" description="Helical" evidence="1">
    <location>
        <begin position="43"/>
        <end position="64"/>
    </location>
</feature>
<keyword evidence="1" id="KW-1133">Transmembrane helix</keyword>
<accession>A0A1M7HZQ5</accession>
<gene>
    <name evidence="2" type="ORF">BBH99_05630</name>
    <name evidence="3" type="ORF">SAMN05444407_11350</name>
</gene>
<name>A0A1M7HZQ5_9FLAO</name>
<dbReference type="Proteomes" id="UP000093508">
    <property type="component" value="Unassembled WGS sequence"/>
</dbReference>
<dbReference type="Proteomes" id="UP000184069">
    <property type="component" value="Unassembled WGS sequence"/>
</dbReference>
<sequence length="98" mass="10954">MSERNILNLGKAVFGVFFLTGNICLFGYVLTKDFNFADVGFLLVTYGAVFNLLLLAGLMLYGLTNKKKRKPCFQSAGYLIINIPFAILYAIIGWDLVF</sequence>
<dbReference type="STRING" id="1423959.SAMN05444407_11350"/>